<dbReference type="PANTHER" id="PTHR30572:SF4">
    <property type="entry name" value="ABC TRANSPORTER PERMEASE YTRF"/>
    <property type="match status" value="1"/>
</dbReference>
<evidence type="ECO:0000256" key="1">
    <source>
        <dbReference type="ARBA" id="ARBA00004651"/>
    </source>
</evidence>
<evidence type="ECO:0000259" key="9">
    <source>
        <dbReference type="Pfam" id="PF12704"/>
    </source>
</evidence>
<keyword evidence="4 7" id="KW-1133">Transmembrane helix</keyword>
<proteinExistence type="inferred from homology"/>
<dbReference type="InterPro" id="IPR025857">
    <property type="entry name" value="MacB_PCD"/>
</dbReference>
<evidence type="ECO:0000256" key="2">
    <source>
        <dbReference type="ARBA" id="ARBA00022475"/>
    </source>
</evidence>
<evidence type="ECO:0000256" key="7">
    <source>
        <dbReference type="SAM" id="Phobius"/>
    </source>
</evidence>
<evidence type="ECO:0000259" key="8">
    <source>
        <dbReference type="Pfam" id="PF02687"/>
    </source>
</evidence>
<feature type="domain" description="MacB-like periplasmic core" evidence="9">
    <location>
        <begin position="23"/>
        <end position="242"/>
    </location>
</feature>
<sequence>MLKKILISFSSAIRTIRSRFFHTVLSVLGIVIGVASLVGILSLIDGMEQYANDQINKTTSLKAILIARQPDKMVNNVRIQKDSLPILTYAQLAALHGSLSRPSEKYMLTHQGMEVTMPGDTQRIGAVASGALTALEANINLKSGKRFSENDLKNSLPVALVNESFARKVSRTTDFSDVTGKKVLVYGQELTIIGITEADTALPAQVYYPITLLSTEQLLTRRVDYALEAKNVEDVQLLKGEAETWLRENVPNGAEDFAVRTNEFRVEQAAQGFLVFRVIMGFIVGISVVVGGIGVMNVLLISVSERTSEIGVRKAVGAKKRDILLQFLSESVTISTFGSLLGLIVGVLGTLVIVPIVKALTKVPFQAAYTWNTFIIIALVAVVIGVVFGTYPALRAARLDPVEAIRRE</sequence>
<name>A0A4R4K4G4_9BACT</name>
<dbReference type="Pfam" id="PF02687">
    <property type="entry name" value="FtsX"/>
    <property type="match status" value="1"/>
</dbReference>
<dbReference type="InterPro" id="IPR003838">
    <property type="entry name" value="ABC3_permease_C"/>
</dbReference>
<dbReference type="Pfam" id="PF12704">
    <property type="entry name" value="MacB_PCD"/>
    <property type="match status" value="1"/>
</dbReference>
<evidence type="ECO:0000256" key="6">
    <source>
        <dbReference type="ARBA" id="ARBA00038076"/>
    </source>
</evidence>
<evidence type="ECO:0000313" key="11">
    <source>
        <dbReference type="Proteomes" id="UP000295706"/>
    </source>
</evidence>
<dbReference type="OrthoDB" id="9770036at2"/>
<dbReference type="GO" id="GO:0022857">
    <property type="term" value="F:transmembrane transporter activity"/>
    <property type="evidence" value="ECO:0007669"/>
    <property type="project" value="TreeGrafter"/>
</dbReference>
<evidence type="ECO:0000313" key="10">
    <source>
        <dbReference type="EMBL" id="TDB62307.1"/>
    </source>
</evidence>
<dbReference type="EMBL" id="SMJU01000012">
    <property type="protein sequence ID" value="TDB62307.1"/>
    <property type="molecule type" value="Genomic_DNA"/>
</dbReference>
<dbReference type="GO" id="GO:0005886">
    <property type="term" value="C:plasma membrane"/>
    <property type="evidence" value="ECO:0007669"/>
    <property type="project" value="UniProtKB-SubCell"/>
</dbReference>
<feature type="transmembrane region" description="Helical" evidence="7">
    <location>
        <begin position="20"/>
        <end position="44"/>
    </location>
</feature>
<protein>
    <submittedName>
        <fullName evidence="10">ABC transporter permease</fullName>
    </submittedName>
</protein>
<keyword evidence="2" id="KW-1003">Cell membrane</keyword>
<keyword evidence="5 7" id="KW-0472">Membrane</keyword>
<comment type="caution">
    <text evidence="10">The sequence shown here is derived from an EMBL/GenBank/DDBJ whole genome shotgun (WGS) entry which is preliminary data.</text>
</comment>
<dbReference type="RefSeq" id="WP_132120305.1">
    <property type="nucleotide sequence ID" value="NZ_SMJU01000012.1"/>
</dbReference>
<evidence type="ECO:0000256" key="3">
    <source>
        <dbReference type="ARBA" id="ARBA00022692"/>
    </source>
</evidence>
<keyword evidence="11" id="KW-1185">Reference proteome</keyword>
<dbReference type="InterPro" id="IPR050250">
    <property type="entry name" value="Macrolide_Exporter_MacB"/>
</dbReference>
<feature type="transmembrane region" description="Helical" evidence="7">
    <location>
        <begin position="274"/>
        <end position="303"/>
    </location>
</feature>
<evidence type="ECO:0000256" key="5">
    <source>
        <dbReference type="ARBA" id="ARBA00023136"/>
    </source>
</evidence>
<dbReference type="PANTHER" id="PTHR30572">
    <property type="entry name" value="MEMBRANE COMPONENT OF TRANSPORTER-RELATED"/>
    <property type="match status" value="1"/>
</dbReference>
<organism evidence="10 11">
    <name type="scientific">Arundinibacter roseus</name>
    <dbReference type="NCBI Taxonomy" id="2070510"/>
    <lineage>
        <taxon>Bacteria</taxon>
        <taxon>Pseudomonadati</taxon>
        <taxon>Bacteroidota</taxon>
        <taxon>Cytophagia</taxon>
        <taxon>Cytophagales</taxon>
        <taxon>Spirosomataceae</taxon>
        <taxon>Arundinibacter</taxon>
    </lineage>
</organism>
<comment type="subcellular location">
    <subcellularLocation>
        <location evidence="1">Cell membrane</location>
        <topology evidence="1">Multi-pass membrane protein</topology>
    </subcellularLocation>
</comment>
<evidence type="ECO:0000256" key="4">
    <source>
        <dbReference type="ARBA" id="ARBA00022989"/>
    </source>
</evidence>
<keyword evidence="3 7" id="KW-0812">Transmembrane</keyword>
<reference evidence="10 11" key="1">
    <citation type="submission" date="2019-02" db="EMBL/GenBank/DDBJ databases">
        <title>Arundinibacter roseus gen. nov., sp. nov., a new member of the family Cytophagaceae.</title>
        <authorList>
            <person name="Szuroczki S."/>
            <person name="Khayer B."/>
            <person name="Sproer C."/>
            <person name="Toumi M."/>
            <person name="Szabo A."/>
            <person name="Felfoldi T."/>
            <person name="Schumann P."/>
            <person name="Toth E."/>
        </authorList>
    </citation>
    <scope>NUCLEOTIDE SEQUENCE [LARGE SCALE GENOMIC DNA]</scope>
    <source>
        <strain evidence="10 11">DMA-k-7a</strain>
    </source>
</reference>
<feature type="transmembrane region" description="Helical" evidence="7">
    <location>
        <begin position="324"/>
        <end position="357"/>
    </location>
</feature>
<gene>
    <name evidence="10" type="ORF">EZE20_18160</name>
</gene>
<feature type="transmembrane region" description="Helical" evidence="7">
    <location>
        <begin position="369"/>
        <end position="391"/>
    </location>
</feature>
<dbReference type="AlphaFoldDB" id="A0A4R4K4G4"/>
<accession>A0A4R4K4G4</accession>
<dbReference type="Proteomes" id="UP000295706">
    <property type="component" value="Unassembled WGS sequence"/>
</dbReference>
<comment type="similarity">
    <text evidence="6">Belongs to the ABC-4 integral membrane protein family.</text>
</comment>
<feature type="domain" description="ABC3 transporter permease C-terminal" evidence="8">
    <location>
        <begin position="282"/>
        <end position="401"/>
    </location>
</feature>